<feature type="transmembrane region" description="Helical" evidence="1">
    <location>
        <begin position="12"/>
        <end position="33"/>
    </location>
</feature>
<reference evidence="3" key="1">
    <citation type="journal article" date="2019" name="Int. J. Syst. Evol. Microbiol.">
        <title>The Global Catalogue of Microorganisms (GCM) 10K type strain sequencing project: providing services to taxonomists for standard genome sequencing and annotation.</title>
        <authorList>
            <consortium name="The Broad Institute Genomics Platform"/>
            <consortium name="The Broad Institute Genome Sequencing Center for Infectious Disease"/>
            <person name="Wu L."/>
            <person name="Ma J."/>
        </authorList>
    </citation>
    <scope>NUCLEOTIDE SEQUENCE [LARGE SCALE GENOMIC DNA]</scope>
    <source>
        <strain evidence="3">CCUG 55995</strain>
    </source>
</reference>
<name>A0ABV9I4I0_9DEIO</name>
<evidence type="ECO:0000313" key="3">
    <source>
        <dbReference type="Proteomes" id="UP001595952"/>
    </source>
</evidence>
<protein>
    <recommendedName>
        <fullName evidence="4">Bacterial Pleckstrin homology domain-containing protein</fullName>
    </recommendedName>
</protein>
<evidence type="ECO:0000256" key="1">
    <source>
        <dbReference type="SAM" id="Phobius"/>
    </source>
</evidence>
<keyword evidence="3" id="KW-1185">Reference proteome</keyword>
<keyword evidence="1" id="KW-0812">Transmembrane</keyword>
<organism evidence="2 3">
    <name type="scientific">Deinococcus hohokamensis</name>
    <dbReference type="NCBI Taxonomy" id="309883"/>
    <lineage>
        <taxon>Bacteria</taxon>
        <taxon>Thermotogati</taxon>
        <taxon>Deinococcota</taxon>
        <taxon>Deinococci</taxon>
        <taxon>Deinococcales</taxon>
        <taxon>Deinococcaceae</taxon>
        <taxon>Deinococcus</taxon>
    </lineage>
</organism>
<evidence type="ECO:0008006" key="4">
    <source>
        <dbReference type="Google" id="ProtNLM"/>
    </source>
</evidence>
<evidence type="ECO:0000313" key="2">
    <source>
        <dbReference type="EMBL" id="MFC4637241.1"/>
    </source>
</evidence>
<accession>A0ABV9I4I0</accession>
<gene>
    <name evidence="2" type="ORF">ACFO0D_02690</name>
</gene>
<proteinExistence type="predicted"/>
<dbReference type="Proteomes" id="UP001595952">
    <property type="component" value="Unassembled WGS sequence"/>
</dbReference>
<keyword evidence="1" id="KW-1133">Transmembrane helix</keyword>
<comment type="caution">
    <text evidence="2">The sequence shown here is derived from an EMBL/GenBank/DDBJ whole genome shotgun (WGS) entry which is preliminary data.</text>
</comment>
<sequence length="166" mass="17021">MNIPVAPRQGQKGLQMITLLSVAVTVISALIPGSGQNLVVVRLLPALAISLALVFWLASRRLSYTLADGQLIIGKLTGPVRWPYAGMTVRRASRGLGLNMGGTGVPGDDSGNSAYGGDGLNHVQVAASKPSGGVLVSGGSRTNDLIPADAEAFVHSLIARGAQVRA</sequence>
<feature type="transmembrane region" description="Helical" evidence="1">
    <location>
        <begin position="39"/>
        <end position="58"/>
    </location>
</feature>
<dbReference type="RefSeq" id="WP_380060269.1">
    <property type="nucleotide sequence ID" value="NZ_JBHSEI010000001.1"/>
</dbReference>
<dbReference type="EMBL" id="JBHSEI010000001">
    <property type="protein sequence ID" value="MFC4637241.1"/>
    <property type="molecule type" value="Genomic_DNA"/>
</dbReference>
<keyword evidence="1" id="KW-0472">Membrane</keyword>